<name>A0A917VDD4_9ACTN</name>
<accession>A0A917VDD4</accession>
<evidence type="ECO:0000256" key="1">
    <source>
        <dbReference type="SAM" id="Phobius"/>
    </source>
</evidence>
<keyword evidence="1" id="KW-0472">Membrane</keyword>
<keyword evidence="3" id="KW-1185">Reference proteome</keyword>
<reference evidence="2" key="1">
    <citation type="journal article" date="2014" name="Int. J. Syst. Evol. Microbiol.">
        <title>Complete genome sequence of Corynebacterium casei LMG S-19264T (=DSM 44701T), isolated from a smear-ripened cheese.</title>
        <authorList>
            <consortium name="US DOE Joint Genome Institute (JGI-PGF)"/>
            <person name="Walter F."/>
            <person name="Albersmeier A."/>
            <person name="Kalinowski J."/>
            <person name="Ruckert C."/>
        </authorList>
    </citation>
    <scope>NUCLEOTIDE SEQUENCE</scope>
    <source>
        <strain evidence="2">JCM 3035</strain>
    </source>
</reference>
<evidence type="ECO:0000313" key="3">
    <source>
        <dbReference type="Proteomes" id="UP000637788"/>
    </source>
</evidence>
<gene>
    <name evidence="2" type="ORF">GCM10010094_27880</name>
</gene>
<reference evidence="2" key="2">
    <citation type="submission" date="2020-09" db="EMBL/GenBank/DDBJ databases">
        <authorList>
            <person name="Sun Q."/>
            <person name="Ohkuma M."/>
        </authorList>
    </citation>
    <scope>NUCLEOTIDE SEQUENCE</scope>
    <source>
        <strain evidence="2">JCM 3035</strain>
    </source>
</reference>
<keyword evidence="1" id="KW-0812">Transmembrane</keyword>
<protein>
    <submittedName>
        <fullName evidence="2">Uncharacterized protein</fullName>
    </submittedName>
</protein>
<evidence type="ECO:0000313" key="2">
    <source>
        <dbReference type="EMBL" id="GGK65286.1"/>
    </source>
</evidence>
<dbReference type="EMBL" id="BMPQ01000005">
    <property type="protein sequence ID" value="GGK65286.1"/>
    <property type="molecule type" value="Genomic_DNA"/>
</dbReference>
<organism evidence="2 3">
    <name type="scientific">Streptomyces flaveus</name>
    <dbReference type="NCBI Taxonomy" id="66370"/>
    <lineage>
        <taxon>Bacteria</taxon>
        <taxon>Bacillati</taxon>
        <taxon>Actinomycetota</taxon>
        <taxon>Actinomycetes</taxon>
        <taxon>Kitasatosporales</taxon>
        <taxon>Streptomycetaceae</taxon>
        <taxon>Streptomyces</taxon>
        <taxon>Streptomyces aurantiacus group</taxon>
    </lineage>
</organism>
<proteinExistence type="predicted"/>
<comment type="caution">
    <text evidence="2">The sequence shown here is derived from an EMBL/GenBank/DDBJ whole genome shotgun (WGS) entry which is preliminary data.</text>
</comment>
<dbReference type="AlphaFoldDB" id="A0A917VDD4"/>
<dbReference type="Proteomes" id="UP000637788">
    <property type="component" value="Unassembled WGS sequence"/>
</dbReference>
<keyword evidence="1" id="KW-1133">Transmembrane helix</keyword>
<feature type="transmembrane region" description="Helical" evidence="1">
    <location>
        <begin position="50"/>
        <end position="69"/>
    </location>
</feature>
<sequence>MCRSLHCAYLLAHHTPVQDKGNPYGPSTGCVRVHTAPINSMGMAWGWRRLAILSRVLLAASVTGGWGTVVGG</sequence>